<dbReference type="EMBL" id="OOFM01000005">
    <property type="protein sequence ID" value="SPL66519.1"/>
    <property type="molecule type" value="Genomic_DNA"/>
</dbReference>
<keyword evidence="1" id="KW-0175">Coiled coil</keyword>
<dbReference type="Pfam" id="PF13779">
    <property type="entry name" value="DUF4175"/>
    <property type="match status" value="1"/>
</dbReference>
<organism evidence="4 5">
    <name type="scientific">Ochrobactrum soli</name>
    <dbReference type="NCBI Taxonomy" id="2448455"/>
    <lineage>
        <taxon>Bacteria</taxon>
        <taxon>Pseudomonadati</taxon>
        <taxon>Pseudomonadota</taxon>
        <taxon>Alphaproteobacteria</taxon>
        <taxon>Hyphomicrobiales</taxon>
        <taxon>Brucellaceae</taxon>
        <taxon>Brucella/Ochrobactrum group</taxon>
        <taxon>Ochrobactrum</taxon>
    </lineage>
</organism>
<protein>
    <submittedName>
        <fullName evidence="4">Methyl-accepting chemotaxis protein</fullName>
    </submittedName>
</protein>
<keyword evidence="3" id="KW-0812">Transmembrane</keyword>
<sequence length="899" mass="100052">MIARWQTEQKARMTDQGQDKKDRPQLMREAFLRLFSGDGALLRRLRLRTFLSVGFERLWPLVLPLILLVALFASISWFGLFGMMPRWLHIAVLTIFALAGLVALYLPSRFRQPTEDDVTARIEAVNGLVHEPLAVQSGHMASGTHDPFSQALWREHQKRMAERLKNLQSGLPRPRLPERDPYGLRAVVALLFVTALAYTSSAGSGRIADAFHIRPGNGAALARVDAWVTPPRYTGRAPVFLTASAENSRNAEAITVPEGSVLSVRVIGGSSERLTATNAEGEQREVQPVAPKEEQTQAQGLRPVQTPEESAVDGSRNFRYDLREDETVTLSGTDARWKFAVTPDTPPTIRFTKEPGHALNGTLQLTYEIDDDYVPARAFAEIVPLEIDEDEEASPLYEAPELPLALPRRGVKETTTSKDLTEHPWAGQKIALTLVVTDAAGQVGRSETKVITLPERPFSNPLARAIAEQRRILALDANQRDHVLDMLSALMLRPEETIKNAAHYLGLVTIRTRLRMARSDDALRDTAYYMWQVALGIEDGNLSAAEKRLRQAQEALKNALQNGASQEEIEKLTAELRKAMQDFLREFAQRQQQNPNARQSAPDPNAQMLTERDLQRMMDQIENLARQGSRDQAEQLLSQLQDLMNNLQMGQTQPGQQGQGQQGQQGQMQQQMNKLGDLMRRQQQMMNETFNLDQQQQRQFDSNPGAGEEGEGEDMEGLFPGDDGSRGGGSQQGGQTDEKTAEAMRKLQQQQQQLQQELQKLTEDLKGLGIEPGKDFGDAGKFMGNAAEALGRNEGAEANDNQGSALDALRRAGRDMMQKMQQAMGQDVQQGQGANGSRGRDPLGRQQGMGADDGNGTKIPGEIDIQRAREILDEIRRKLGNALTPQMEKEYLQRLLQFD</sequence>
<evidence type="ECO:0000313" key="4">
    <source>
        <dbReference type="EMBL" id="SPL66519.1"/>
    </source>
</evidence>
<gene>
    <name evidence="4" type="ORF">OHAE_2386</name>
</gene>
<accession>A0A2P9HQY1</accession>
<evidence type="ECO:0000256" key="3">
    <source>
        <dbReference type="SAM" id="Phobius"/>
    </source>
</evidence>
<feature type="compositionally biased region" description="Low complexity" evidence="2">
    <location>
        <begin position="818"/>
        <end position="832"/>
    </location>
</feature>
<feature type="region of interest" description="Disordered" evidence="2">
    <location>
        <begin position="649"/>
        <end position="672"/>
    </location>
</feature>
<dbReference type="Proteomes" id="UP000246073">
    <property type="component" value="Unassembled WGS sequence"/>
</dbReference>
<feature type="region of interest" description="Disordered" evidence="2">
    <location>
        <begin position="273"/>
        <end position="313"/>
    </location>
</feature>
<feature type="region of interest" description="Disordered" evidence="2">
    <location>
        <begin position="817"/>
        <end position="862"/>
    </location>
</feature>
<feature type="region of interest" description="Disordered" evidence="2">
    <location>
        <begin position="1"/>
        <end position="22"/>
    </location>
</feature>
<feature type="compositionally biased region" description="Basic and acidic residues" evidence="2">
    <location>
        <begin position="281"/>
        <end position="295"/>
    </location>
</feature>
<reference evidence="5" key="1">
    <citation type="submission" date="2017-12" db="EMBL/GenBank/DDBJ databases">
        <authorList>
            <person name="Diaz M."/>
        </authorList>
    </citation>
    <scope>NUCLEOTIDE SEQUENCE [LARGE SCALE GENOMIC DNA]</scope>
    <source>
        <strain evidence="5">FI11154</strain>
    </source>
</reference>
<feature type="transmembrane region" description="Helical" evidence="3">
    <location>
        <begin position="58"/>
        <end position="81"/>
    </location>
</feature>
<feature type="transmembrane region" description="Helical" evidence="3">
    <location>
        <begin position="87"/>
        <end position="106"/>
    </location>
</feature>
<dbReference type="NCBIfam" id="TIGR02302">
    <property type="entry name" value="aProt_lowcomp"/>
    <property type="match status" value="1"/>
</dbReference>
<keyword evidence="3" id="KW-0472">Membrane</keyword>
<dbReference type="InterPro" id="IPR012683">
    <property type="entry name" value="CHP02302_TM"/>
</dbReference>
<feature type="compositionally biased region" description="Low complexity" evidence="2">
    <location>
        <begin position="746"/>
        <end position="755"/>
    </location>
</feature>
<dbReference type="AlphaFoldDB" id="A0A2P9HQY1"/>
<evidence type="ECO:0000313" key="5">
    <source>
        <dbReference type="Proteomes" id="UP000246073"/>
    </source>
</evidence>
<feature type="compositionally biased region" description="Basic and acidic residues" evidence="2">
    <location>
        <begin position="7"/>
        <end position="22"/>
    </location>
</feature>
<feature type="coiled-coil region" evidence="1">
    <location>
        <begin position="542"/>
        <end position="582"/>
    </location>
</feature>
<name>A0A2P9HQY1_9HYPH</name>
<feature type="region of interest" description="Disordered" evidence="2">
    <location>
        <begin position="692"/>
        <end position="755"/>
    </location>
</feature>
<feature type="transmembrane region" description="Helical" evidence="3">
    <location>
        <begin position="182"/>
        <end position="199"/>
    </location>
</feature>
<feature type="compositionally biased region" description="Polar residues" evidence="2">
    <location>
        <begin position="692"/>
        <end position="702"/>
    </location>
</feature>
<proteinExistence type="predicted"/>
<evidence type="ECO:0000256" key="2">
    <source>
        <dbReference type="SAM" id="MobiDB-lite"/>
    </source>
</evidence>
<feature type="compositionally biased region" description="Basic and acidic residues" evidence="2">
    <location>
        <begin position="736"/>
        <end position="745"/>
    </location>
</feature>
<keyword evidence="3" id="KW-1133">Transmembrane helix</keyword>
<evidence type="ECO:0000256" key="1">
    <source>
        <dbReference type="SAM" id="Coils"/>
    </source>
</evidence>